<feature type="region of interest" description="Disordered" evidence="1">
    <location>
        <begin position="1"/>
        <end position="33"/>
    </location>
</feature>
<evidence type="ECO:0000256" key="1">
    <source>
        <dbReference type="SAM" id="MobiDB-lite"/>
    </source>
</evidence>
<reference evidence="2" key="1">
    <citation type="submission" date="2023-01" db="EMBL/GenBank/DDBJ databases">
        <title>The growth and conidiation of Purpureocillium lavendulum are regulated by nitrogen source and histone H3K14 acetylation.</title>
        <authorList>
            <person name="Tang P."/>
            <person name="Han J."/>
            <person name="Zhang C."/>
            <person name="Tang P."/>
            <person name="Qi F."/>
            <person name="Zhang K."/>
            <person name="Liang L."/>
        </authorList>
    </citation>
    <scope>NUCLEOTIDE SEQUENCE</scope>
    <source>
        <strain evidence="2">YMF1.00683</strain>
    </source>
</reference>
<keyword evidence="2" id="KW-0647">Proteasome</keyword>
<evidence type="ECO:0000313" key="2">
    <source>
        <dbReference type="EMBL" id="KAJ6441041.1"/>
    </source>
</evidence>
<dbReference type="PANTHER" id="PTHR24113">
    <property type="entry name" value="RAN GTPASE-ACTIVATING PROTEIN 1"/>
    <property type="match status" value="1"/>
</dbReference>
<dbReference type="GO" id="GO:0000502">
    <property type="term" value="C:proteasome complex"/>
    <property type="evidence" value="ECO:0007669"/>
    <property type="project" value="UniProtKB-KW"/>
</dbReference>
<comment type="caution">
    <text evidence="2">The sequence shown here is derived from an EMBL/GenBank/DDBJ whole genome shotgun (WGS) entry which is preliminary data.</text>
</comment>
<proteinExistence type="predicted"/>
<protein>
    <submittedName>
        <fullName evidence="2">26s proteasome non-atpase regulatory subunit 3 protein</fullName>
    </submittedName>
</protein>
<dbReference type="AlphaFoldDB" id="A0AB34FRT8"/>
<dbReference type="SUPFAM" id="SSF52047">
    <property type="entry name" value="RNI-like"/>
    <property type="match status" value="1"/>
</dbReference>
<dbReference type="Proteomes" id="UP001163105">
    <property type="component" value="Unassembled WGS sequence"/>
</dbReference>
<dbReference type="InterPro" id="IPR001611">
    <property type="entry name" value="Leu-rich_rpt"/>
</dbReference>
<evidence type="ECO:0000313" key="3">
    <source>
        <dbReference type="Proteomes" id="UP001163105"/>
    </source>
</evidence>
<dbReference type="Gene3D" id="3.80.10.10">
    <property type="entry name" value="Ribonuclease Inhibitor"/>
    <property type="match status" value="2"/>
</dbReference>
<organism evidence="2 3">
    <name type="scientific">Purpureocillium lavendulum</name>
    <dbReference type="NCBI Taxonomy" id="1247861"/>
    <lineage>
        <taxon>Eukaryota</taxon>
        <taxon>Fungi</taxon>
        <taxon>Dikarya</taxon>
        <taxon>Ascomycota</taxon>
        <taxon>Pezizomycotina</taxon>
        <taxon>Sordariomycetes</taxon>
        <taxon>Hypocreomycetidae</taxon>
        <taxon>Hypocreales</taxon>
        <taxon>Ophiocordycipitaceae</taxon>
        <taxon>Purpureocillium</taxon>
    </lineage>
</organism>
<sequence length="687" mass="74279">MTTVTQVQNDHQSPSLMNPQEMSSTTPPSANQEGDLQDEAIRIAALTRQALAALDSNLPGFNPSQALTADEIIALPLAAHRVDDELHDLPRRRSPRAALAQLIAPLLYPVHEGSLTAIIRYEADRVRVRGWAVLQRKFDLLRATQRNGRAALGMSGGAGPGVQSPVWSSRIVNQGPWDEARTPVSRDGVPAIPMPVKVAQEKQLAPFFAHLRGQGTHVLVDGNGLDGMQLDGGKGEPYYGVQGAEFKKGVLYEDGRMDLCKMVVGPDHIWRLMDSLRDNDFVRHFLLGNNIIGPSGAKAIATFINELPERMETWYLAGNCIDGDSFTGIVDAMVKSPAITNVWLKRNPLGRQSAGDIFRLITQTPNLRTLDLDQTELGDAGVADLFTRLAEYVGPEGSKLPLRNLYMNGNGISVDAARAIARFLTSPHCALSSLYMSCNPLGDDGATALAQALPAAPHLARLLLQSVGVSTQGAAALCRAVRSSAGVRTFDIGQAFATEDLAQAYNYVDDGAVPAIKDMLAHGRLEYFNLGHCPISHAALAEISAAIADAAASSSSLLYYAASSILRRPTGSASFVPSRDTPLPHPDAPPRADIEAEKLLRARLEANVRARFPDDTGEKGGPGMTYVRFLAEEKRWLVSDKEDVRKIDSVYRNRDAGMARRGLVTLVKDWEEGDTTLQRVGNAQAPV</sequence>
<keyword evidence="3" id="KW-1185">Reference proteome</keyword>
<accession>A0AB34FRT8</accession>
<gene>
    <name evidence="2" type="primary">NLRC3</name>
    <name evidence="2" type="ORF">O9K51_06835</name>
</gene>
<name>A0AB34FRT8_9HYPO</name>
<dbReference type="SMART" id="SM00368">
    <property type="entry name" value="LRR_RI"/>
    <property type="match status" value="6"/>
</dbReference>
<dbReference type="GO" id="GO:0005096">
    <property type="term" value="F:GTPase activator activity"/>
    <property type="evidence" value="ECO:0007669"/>
    <property type="project" value="InterPro"/>
</dbReference>
<dbReference type="InterPro" id="IPR027038">
    <property type="entry name" value="RanGap"/>
</dbReference>
<dbReference type="EMBL" id="JAQHRD010000005">
    <property type="protein sequence ID" value="KAJ6441041.1"/>
    <property type="molecule type" value="Genomic_DNA"/>
</dbReference>
<dbReference type="InterPro" id="IPR032675">
    <property type="entry name" value="LRR_dom_sf"/>
</dbReference>
<dbReference type="Pfam" id="PF13516">
    <property type="entry name" value="LRR_6"/>
    <property type="match status" value="2"/>
</dbReference>